<comment type="caution">
    <text evidence="3">The sequence shown here is derived from an EMBL/GenBank/DDBJ whole genome shotgun (WGS) entry which is preliminary data.</text>
</comment>
<reference evidence="3" key="1">
    <citation type="submission" date="2021-01" db="EMBL/GenBank/DDBJ databases">
        <title>Modified the classification status of verrucomicrobia.</title>
        <authorList>
            <person name="Feng X."/>
        </authorList>
    </citation>
    <scope>NUCLEOTIDE SEQUENCE</scope>
    <source>
        <strain evidence="3">KCTC 22041</strain>
    </source>
</reference>
<keyword evidence="2" id="KW-0732">Signal</keyword>
<dbReference type="RefSeq" id="WP_200268459.1">
    <property type="nucleotide sequence ID" value="NZ_JAENIJ010000006.1"/>
</dbReference>
<proteinExistence type="predicted"/>
<evidence type="ECO:0000256" key="2">
    <source>
        <dbReference type="SAM" id="SignalP"/>
    </source>
</evidence>
<name>A0A934S8Z2_9BACT</name>
<dbReference type="EMBL" id="JAENIJ010000006">
    <property type="protein sequence ID" value="MBK1881877.1"/>
    <property type="molecule type" value="Genomic_DNA"/>
</dbReference>
<feature type="region of interest" description="Disordered" evidence="1">
    <location>
        <begin position="31"/>
        <end position="82"/>
    </location>
</feature>
<evidence type="ECO:0000256" key="1">
    <source>
        <dbReference type="SAM" id="MobiDB-lite"/>
    </source>
</evidence>
<accession>A0A934S8Z2</accession>
<dbReference type="Proteomes" id="UP000603141">
    <property type="component" value="Unassembled WGS sequence"/>
</dbReference>
<gene>
    <name evidence="3" type="ORF">JIN85_05595</name>
</gene>
<organism evidence="3 4">
    <name type="scientific">Luteolibacter pohnpeiensis</name>
    <dbReference type="NCBI Taxonomy" id="454153"/>
    <lineage>
        <taxon>Bacteria</taxon>
        <taxon>Pseudomonadati</taxon>
        <taxon>Verrucomicrobiota</taxon>
        <taxon>Verrucomicrobiia</taxon>
        <taxon>Verrucomicrobiales</taxon>
        <taxon>Verrucomicrobiaceae</taxon>
        <taxon>Luteolibacter</taxon>
    </lineage>
</organism>
<sequence>MKFSAILAVVTACIGFAVGWVAKPSTAASASSAANSAQPPPRVRPPAHRDTPPDAPIRPDFADETLPRLGNPADLTARRNAAQSMDSAKLMRLAEALQLTSDQESQLEKAISDSTSAITEDQFIKGLAQRGDYILSALKTLLSPEQHAAFIKLMERSQDNTIEASTQRQLADLIEQIDLTPQQREAIAEQIRQQLRQDSSQLPPSLAILSDTSPLPLGGSQLPVASLRASQLSPDGAPTDPKAPELTSQQLEGILTPAQAAQFDVIEAKKQRLLETLRRMPR</sequence>
<dbReference type="AlphaFoldDB" id="A0A934S8Z2"/>
<keyword evidence="4" id="KW-1185">Reference proteome</keyword>
<feature type="chain" id="PRO_5036998526" evidence="2">
    <location>
        <begin position="23"/>
        <end position="282"/>
    </location>
</feature>
<evidence type="ECO:0000313" key="3">
    <source>
        <dbReference type="EMBL" id="MBK1881877.1"/>
    </source>
</evidence>
<protein>
    <submittedName>
        <fullName evidence="3">Uncharacterized protein</fullName>
    </submittedName>
</protein>
<feature type="signal peptide" evidence="2">
    <location>
        <begin position="1"/>
        <end position="22"/>
    </location>
</feature>
<evidence type="ECO:0000313" key="4">
    <source>
        <dbReference type="Proteomes" id="UP000603141"/>
    </source>
</evidence>